<dbReference type="InterPro" id="IPR026282">
    <property type="entry name" value="MJ1563"/>
</dbReference>
<protein>
    <recommendedName>
        <fullName evidence="4">HTH-type transcriptional regulator</fullName>
    </recommendedName>
</protein>
<dbReference type="SUPFAM" id="SSF46785">
    <property type="entry name" value="Winged helix' DNA-binding domain"/>
    <property type="match status" value="1"/>
</dbReference>
<evidence type="ECO:0000256" key="2">
    <source>
        <dbReference type="ARBA" id="ARBA00023125"/>
    </source>
</evidence>
<dbReference type="EMBL" id="JAPWGY010000003">
    <property type="protein sequence ID" value="MCZ4281288.1"/>
    <property type="molecule type" value="Genomic_DNA"/>
</dbReference>
<dbReference type="InterPro" id="IPR052362">
    <property type="entry name" value="HTH-GbsR_regulator"/>
</dbReference>
<dbReference type="Gene3D" id="1.10.10.10">
    <property type="entry name" value="Winged helix-like DNA-binding domain superfamily/Winged helix DNA-binding domain"/>
    <property type="match status" value="1"/>
</dbReference>
<evidence type="ECO:0000256" key="4">
    <source>
        <dbReference type="PIRNR" id="PIRNR006707"/>
    </source>
</evidence>
<dbReference type="Proteomes" id="UP001069802">
    <property type="component" value="Unassembled WGS sequence"/>
</dbReference>
<dbReference type="InterPro" id="IPR036388">
    <property type="entry name" value="WH-like_DNA-bd_sf"/>
</dbReference>
<evidence type="ECO:0000313" key="7">
    <source>
        <dbReference type="Proteomes" id="UP001069802"/>
    </source>
</evidence>
<keyword evidence="7" id="KW-1185">Reference proteome</keyword>
<dbReference type="PIRSF" id="PIRSF006707">
    <property type="entry name" value="MJ1563"/>
    <property type="match status" value="1"/>
</dbReference>
<comment type="similarity">
    <text evidence="4">Belongs to the GbsR family.</text>
</comment>
<keyword evidence="2 4" id="KW-0238">DNA-binding</keyword>
<evidence type="ECO:0000256" key="3">
    <source>
        <dbReference type="ARBA" id="ARBA00023163"/>
    </source>
</evidence>
<dbReference type="Pfam" id="PF12802">
    <property type="entry name" value="MarR_2"/>
    <property type="match status" value="1"/>
</dbReference>
<comment type="caution">
    <text evidence="6">The sequence shown here is derived from an EMBL/GenBank/DDBJ whole genome shotgun (WGS) entry which is preliminary data.</text>
</comment>
<name>A0ABT4LJJ5_9PROT</name>
<dbReference type="PANTHER" id="PTHR38465">
    <property type="entry name" value="HTH-TYPE TRANSCRIPTIONAL REGULATOR MJ1563-RELATED"/>
    <property type="match status" value="1"/>
</dbReference>
<sequence>MHLSPSMERYVLHWGEMGSRWGVNRSVSQIHALLYLSARPLHAEEISETLNIARSNVSTSLKELQGWDLVHMVHVLGDRRDHFEAPHDLWQMLLTIANARKQREIAPTLSTLRKCVLDGSEESDIPAESLKRMEDMLEFIANLTNWYEQVSKLPKGTLVKIMKLGAKVAKLIGK</sequence>
<dbReference type="InterPro" id="IPR000835">
    <property type="entry name" value="HTH_MarR-typ"/>
</dbReference>
<dbReference type="PANTHER" id="PTHR38465:SF1">
    <property type="entry name" value="HTH-TYPE TRANSCRIPTIONAL REGULATOR MJ1563-RELATED"/>
    <property type="match status" value="1"/>
</dbReference>
<evidence type="ECO:0000256" key="1">
    <source>
        <dbReference type="ARBA" id="ARBA00023015"/>
    </source>
</evidence>
<evidence type="ECO:0000259" key="5">
    <source>
        <dbReference type="Pfam" id="PF12802"/>
    </source>
</evidence>
<feature type="domain" description="HTH marR-type" evidence="5">
    <location>
        <begin position="22"/>
        <end position="80"/>
    </location>
</feature>
<dbReference type="RefSeq" id="WP_269423453.1">
    <property type="nucleotide sequence ID" value="NZ_JAPWGY010000003.1"/>
</dbReference>
<reference evidence="6" key="1">
    <citation type="submission" date="2022-12" db="EMBL/GenBank/DDBJ databases">
        <title>Bacterial isolates from different developmental stages of Nematostella vectensis.</title>
        <authorList>
            <person name="Fraune S."/>
        </authorList>
    </citation>
    <scope>NUCLEOTIDE SEQUENCE</scope>
    <source>
        <strain evidence="6">G21630-S1</strain>
    </source>
</reference>
<proteinExistence type="inferred from homology"/>
<gene>
    <name evidence="6" type="ORF">O4H49_10900</name>
</gene>
<accession>A0ABT4LJJ5</accession>
<keyword evidence="1 4" id="KW-0805">Transcription regulation</keyword>
<organism evidence="6 7">
    <name type="scientific">Kiloniella laminariae</name>
    <dbReference type="NCBI Taxonomy" id="454162"/>
    <lineage>
        <taxon>Bacteria</taxon>
        <taxon>Pseudomonadati</taxon>
        <taxon>Pseudomonadota</taxon>
        <taxon>Alphaproteobacteria</taxon>
        <taxon>Rhodospirillales</taxon>
        <taxon>Kiloniellaceae</taxon>
        <taxon>Kiloniella</taxon>
    </lineage>
</organism>
<dbReference type="InterPro" id="IPR036390">
    <property type="entry name" value="WH_DNA-bd_sf"/>
</dbReference>
<evidence type="ECO:0000313" key="6">
    <source>
        <dbReference type="EMBL" id="MCZ4281288.1"/>
    </source>
</evidence>
<keyword evidence="3 4" id="KW-0804">Transcription</keyword>